<organism evidence="2 3">
    <name type="scientific">Aliidiomarina minuta</name>
    <dbReference type="NCBI Taxonomy" id="880057"/>
    <lineage>
        <taxon>Bacteria</taxon>
        <taxon>Pseudomonadati</taxon>
        <taxon>Pseudomonadota</taxon>
        <taxon>Gammaproteobacteria</taxon>
        <taxon>Alteromonadales</taxon>
        <taxon>Idiomarinaceae</taxon>
        <taxon>Aliidiomarina</taxon>
    </lineage>
</organism>
<dbReference type="OrthoDB" id="9810518at2"/>
<keyword evidence="3" id="KW-1185">Reference proteome</keyword>
<feature type="transmembrane region" description="Helical" evidence="1">
    <location>
        <begin position="172"/>
        <end position="195"/>
    </location>
</feature>
<comment type="similarity">
    <text evidence="1">Belongs to the MlaE permease family.</text>
</comment>
<keyword evidence="1" id="KW-1003">Cell membrane</keyword>
<dbReference type="PANTHER" id="PTHR30188:SF3">
    <property type="entry name" value="ABC TRANSPORTER PERMEASE"/>
    <property type="match status" value="1"/>
</dbReference>
<reference evidence="2 3" key="1">
    <citation type="journal article" date="2011" name="Front. Microbiol.">
        <title>Genomic signatures of strain selection and enhancement in Bacillus atrophaeus var. globigii, a historical biowarfare simulant.</title>
        <authorList>
            <person name="Gibbons H.S."/>
            <person name="Broomall S.M."/>
            <person name="McNew L.A."/>
            <person name="Daligault H."/>
            <person name="Chapman C."/>
            <person name="Bruce D."/>
            <person name="Karavis M."/>
            <person name="Krepps M."/>
            <person name="McGregor P.A."/>
            <person name="Hong C."/>
            <person name="Park K.H."/>
            <person name="Akmal A."/>
            <person name="Feldman A."/>
            <person name="Lin J.S."/>
            <person name="Chang W.E."/>
            <person name="Higgs B.W."/>
            <person name="Demirev P."/>
            <person name="Lindquist J."/>
            <person name="Liem A."/>
            <person name="Fochler E."/>
            <person name="Read T.D."/>
            <person name="Tapia R."/>
            <person name="Johnson S."/>
            <person name="Bishop-Lilly K.A."/>
            <person name="Detter C."/>
            <person name="Han C."/>
            <person name="Sozhamannan S."/>
            <person name="Rosenzweig C.N."/>
            <person name="Skowronski E.W."/>
        </authorList>
    </citation>
    <scope>NUCLEOTIDE SEQUENCE [LARGE SCALE GENOMIC DNA]</scope>
    <source>
        <strain evidence="2 3">MLST1</strain>
    </source>
</reference>
<feature type="transmembrane region" description="Helical" evidence="1">
    <location>
        <begin position="207"/>
        <end position="227"/>
    </location>
</feature>
<proteinExistence type="inferred from homology"/>
<dbReference type="GO" id="GO:0043190">
    <property type="term" value="C:ATP-binding cassette (ABC) transporter complex"/>
    <property type="evidence" value="ECO:0007669"/>
    <property type="project" value="InterPro"/>
</dbReference>
<accession>A0A432W6R3</accession>
<feature type="transmembrane region" description="Helical" evidence="1">
    <location>
        <begin position="315"/>
        <end position="335"/>
    </location>
</feature>
<evidence type="ECO:0000313" key="3">
    <source>
        <dbReference type="Proteomes" id="UP000288293"/>
    </source>
</evidence>
<dbReference type="PANTHER" id="PTHR30188">
    <property type="entry name" value="ABC TRANSPORTER PERMEASE PROTEIN-RELATED"/>
    <property type="match status" value="1"/>
</dbReference>
<dbReference type="Proteomes" id="UP000288293">
    <property type="component" value="Unassembled WGS sequence"/>
</dbReference>
<dbReference type="InterPro" id="IPR036513">
    <property type="entry name" value="STAS_dom_sf"/>
</dbReference>
<dbReference type="InterPro" id="IPR003453">
    <property type="entry name" value="ABC_MlaE_roteobac"/>
</dbReference>
<keyword evidence="1" id="KW-0472">Membrane</keyword>
<keyword evidence="1" id="KW-1133">Transmembrane helix</keyword>
<dbReference type="AlphaFoldDB" id="A0A432W6R3"/>
<dbReference type="EMBL" id="PIPL01000001">
    <property type="protein sequence ID" value="RUO25758.1"/>
    <property type="molecule type" value="Genomic_DNA"/>
</dbReference>
<dbReference type="SUPFAM" id="SSF52091">
    <property type="entry name" value="SpoIIaa-like"/>
    <property type="match status" value="1"/>
</dbReference>
<feature type="transmembrane region" description="Helical" evidence="1">
    <location>
        <begin position="355"/>
        <end position="374"/>
    </location>
</feature>
<comment type="caution">
    <text evidence="2">The sequence shown here is derived from an EMBL/GenBank/DDBJ whole genome shotgun (WGS) entry which is preliminary data.</text>
</comment>
<dbReference type="Pfam" id="PF02405">
    <property type="entry name" value="MlaE"/>
    <property type="match status" value="1"/>
</dbReference>
<dbReference type="RefSeq" id="WP_126802575.1">
    <property type="nucleotide sequence ID" value="NZ_PIPL01000001.1"/>
</dbReference>
<protein>
    <submittedName>
        <fullName evidence="2">ABC transporter permease</fullName>
    </submittedName>
</protein>
<keyword evidence="1" id="KW-0812">Transmembrane</keyword>
<name>A0A432W6R3_9GAMM</name>
<dbReference type="GO" id="GO:0005548">
    <property type="term" value="F:phospholipid transporter activity"/>
    <property type="evidence" value="ECO:0007669"/>
    <property type="project" value="TreeGrafter"/>
</dbReference>
<evidence type="ECO:0000313" key="2">
    <source>
        <dbReference type="EMBL" id="RUO25758.1"/>
    </source>
</evidence>
<feature type="transmembrane region" description="Helical" evidence="1">
    <location>
        <begin position="272"/>
        <end position="295"/>
    </location>
</feature>
<keyword evidence="1" id="KW-0997">Cell inner membrane</keyword>
<evidence type="ECO:0000256" key="1">
    <source>
        <dbReference type="RuleBase" id="RU362044"/>
    </source>
</evidence>
<gene>
    <name evidence="2" type="ORF">CWE09_03230</name>
</gene>
<dbReference type="NCBIfam" id="TIGR00056">
    <property type="entry name" value="MlaE family lipid ABC transporter permease subunit"/>
    <property type="match status" value="1"/>
</dbReference>
<dbReference type="InterPro" id="IPR030802">
    <property type="entry name" value="Permease_MalE"/>
</dbReference>
<sequence>MSGSERAGCLTIDDSQRPSTIKLSGHWVIDYYAQLQQALHKLPEGQDYTLDISAVEKLDTAGVHLLHQAFGEQQLRLLAADDSPLDVAQKRLLQVVVDASDKGPTITPKQYGDISEILQRIGKVSADIWHQQIAILGFIGVTLQSLAATCWRPSRWRKTALVAHLEYTGLNAVPIVALLTFLVGAVVAFLGATVLEQFGAGIYTVNLIGFSFLREFGVLLAAILLAGRTASAFTAQLGSMKANEEIDAIRSLGLSPIELLVLPRVLAMMISLPVLTFIGMLSGIAGGMVVCMLALDISPALFMHIFSRDIEVSHFWVGMIKAPVFAFIIAIIGCLEGFKVSGSAQSVGEHTTSSVVQSIFMVILLDALFALFFMEIGW</sequence>
<comment type="subcellular location">
    <subcellularLocation>
        <location evidence="1">Cell inner membrane</location>
        <topology evidence="1">Multi-pass membrane protein</topology>
    </subcellularLocation>
</comment>
<feature type="transmembrane region" description="Helical" evidence="1">
    <location>
        <begin position="133"/>
        <end position="151"/>
    </location>
</feature>